<evidence type="ECO:0000313" key="1">
    <source>
        <dbReference type="EMBL" id="RWY48033.1"/>
    </source>
</evidence>
<accession>A0A3S3X0R4</accession>
<dbReference type="AlphaFoldDB" id="A0A3S3X0R4"/>
<comment type="caution">
    <text evidence="1">The sequence shown here is derived from an EMBL/GenBank/DDBJ whole genome shotgun (WGS) entry which is preliminary data.</text>
</comment>
<dbReference type="EMBL" id="SBIW01000012">
    <property type="protein sequence ID" value="RWY48033.1"/>
    <property type="molecule type" value="Genomic_DNA"/>
</dbReference>
<proteinExistence type="predicted"/>
<organism evidence="1 2">
    <name type="scientific">Mucilaginibacter gilvus</name>
    <dbReference type="NCBI Taxonomy" id="2305909"/>
    <lineage>
        <taxon>Bacteria</taxon>
        <taxon>Pseudomonadati</taxon>
        <taxon>Bacteroidota</taxon>
        <taxon>Sphingobacteriia</taxon>
        <taxon>Sphingobacteriales</taxon>
        <taxon>Sphingobacteriaceae</taxon>
        <taxon>Mucilaginibacter</taxon>
    </lineage>
</organism>
<dbReference type="Proteomes" id="UP000286701">
    <property type="component" value="Unassembled WGS sequence"/>
</dbReference>
<keyword evidence="2" id="KW-1185">Reference proteome</keyword>
<gene>
    <name evidence="1" type="ORF">EPL05_20825</name>
</gene>
<protein>
    <submittedName>
        <fullName evidence="1">Uncharacterized protein</fullName>
    </submittedName>
</protein>
<sequence length="60" mass="6479">METFNLCGQKDEWLFCGDYPVAVLVEIVVGVACGPGFPLIRLQALRSGPVSAPIPNTFLK</sequence>
<reference evidence="1 2" key="1">
    <citation type="submission" date="2019-01" db="EMBL/GenBank/DDBJ databases">
        <title>Mucilaginibacter antarcticum sp. nov., isolated from antarctic soil.</title>
        <authorList>
            <person name="Yan Y.-Q."/>
            <person name="Du Z.-J."/>
        </authorList>
    </citation>
    <scope>NUCLEOTIDE SEQUENCE [LARGE SCALE GENOMIC DNA]</scope>
    <source>
        <strain evidence="1 2">F01003</strain>
    </source>
</reference>
<name>A0A3S3X0R4_9SPHI</name>
<evidence type="ECO:0000313" key="2">
    <source>
        <dbReference type="Proteomes" id="UP000286701"/>
    </source>
</evidence>